<proteinExistence type="predicted"/>
<feature type="chain" id="PRO_5043370620" evidence="1">
    <location>
        <begin position="22"/>
        <end position="128"/>
    </location>
</feature>
<accession>A0AAV1CDD6</accession>
<dbReference type="AlphaFoldDB" id="A0AAV1CDD6"/>
<dbReference type="EMBL" id="OX459119">
    <property type="protein sequence ID" value="CAI9093485.1"/>
    <property type="molecule type" value="Genomic_DNA"/>
</dbReference>
<feature type="signal peptide" evidence="1">
    <location>
        <begin position="1"/>
        <end position="21"/>
    </location>
</feature>
<name>A0AAV1CDD6_OLDCO</name>
<evidence type="ECO:0000313" key="3">
    <source>
        <dbReference type="Proteomes" id="UP001161247"/>
    </source>
</evidence>
<organism evidence="2 3">
    <name type="scientific">Oldenlandia corymbosa var. corymbosa</name>
    <dbReference type="NCBI Taxonomy" id="529605"/>
    <lineage>
        <taxon>Eukaryota</taxon>
        <taxon>Viridiplantae</taxon>
        <taxon>Streptophyta</taxon>
        <taxon>Embryophyta</taxon>
        <taxon>Tracheophyta</taxon>
        <taxon>Spermatophyta</taxon>
        <taxon>Magnoliopsida</taxon>
        <taxon>eudicotyledons</taxon>
        <taxon>Gunneridae</taxon>
        <taxon>Pentapetalae</taxon>
        <taxon>asterids</taxon>
        <taxon>lamiids</taxon>
        <taxon>Gentianales</taxon>
        <taxon>Rubiaceae</taxon>
        <taxon>Rubioideae</taxon>
        <taxon>Spermacoceae</taxon>
        <taxon>Hedyotis-Oldenlandia complex</taxon>
        <taxon>Oldenlandia</taxon>
    </lineage>
</organism>
<evidence type="ECO:0000256" key="1">
    <source>
        <dbReference type="SAM" id="SignalP"/>
    </source>
</evidence>
<protein>
    <submittedName>
        <fullName evidence="2">OLC1v1028990C1</fullName>
    </submittedName>
</protein>
<evidence type="ECO:0000313" key="2">
    <source>
        <dbReference type="EMBL" id="CAI9093485.1"/>
    </source>
</evidence>
<dbReference type="Proteomes" id="UP001161247">
    <property type="component" value="Chromosome 2"/>
</dbReference>
<keyword evidence="1" id="KW-0732">Signal</keyword>
<keyword evidence="3" id="KW-1185">Reference proteome</keyword>
<sequence length="128" mass="14529">MASTGFVPSLCILLNVLLVYSARRNLCQTREYIMLLFDSLSKTDRYTAGKILGLYYELGRVEDTEELLDAFTLSKQDSEILSLMHTYDRRDLFLECLRDSSKLRRSSYDILVAGLPASWLAGEVGFGN</sequence>
<gene>
    <name evidence="2" type="ORF">OLC1_LOCUS4883</name>
</gene>
<reference evidence="2" key="1">
    <citation type="submission" date="2023-03" db="EMBL/GenBank/DDBJ databases">
        <authorList>
            <person name="Julca I."/>
        </authorList>
    </citation>
    <scope>NUCLEOTIDE SEQUENCE</scope>
</reference>